<evidence type="ECO:0000313" key="2">
    <source>
        <dbReference type="EMBL" id="KKN65447.1"/>
    </source>
</evidence>
<name>A0A0F9SSE6_9ZZZZ</name>
<gene>
    <name evidence="2" type="ORF">LCGC14_0481670</name>
</gene>
<keyword evidence="1" id="KW-0472">Membrane</keyword>
<protein>
    <submittedName>
        <fullName evidence="2">Uncharacterized protein</fullName>
    </submittedName>
</protein>
<accession>A0A0F9SSE6</accession>
<dbReference type="AlphaFoldDB" id="A0A0F9SSE6"/>
<organism evidence="2">
    <name type="scientific">marine sediment metagenome</name>
    <dbReference type="NCBI Taxonomy" id="412755"/>
    <lineage>
        <taxon>unclassified sequences</taxon>
        <taxon>metagenomes</taxon>
        <taxon>ecological metagenomes</taxon>
    </lineage>
</organism>
<dbReference type="EMBL" id="LAZR01000524">
    <property type="protein sequence ID" value="KKN65447.1"/>
    <property type="molecule type" value="Genomic_DNA"/>
</dbReference>
<proteinExistence type="predicted"/>
<keyword evidence="1" id="KW-0812">Transmembrane</keyword>
<sequence length="140" mass="15832">MWARFRKYVAALPTAAEVAMAFTLGFVLTIVAVGVLFTVIGAALAQESVRTYPARLGEQDRRLVTEQPDYGTPHHVNQYIVSIIEDDIERTASSKMACRQQNLYLHYLLVDLAKYLGRNPHQGELFKPAIQSIHDAWCRQ</sequence>
<keyword evidence="1" id="KW-1133">Transmembrane helix</keyword>
<reference evidence="2" key="1">
    <citation type="journal article" date="2015" name="Nature">
        <title>Complex archaea that bridge the gap between prokaryotes and eukaryotes.</title>
        <authorList>
            <person name="Spang A."/>
            <person name="Saw J.H."/>
            <person name="Jorgensen S.L."/>
            <person name="Zaremba-Niedzwiedzka K."/>
            <person name="Martijn J."/>
            <person name="Lind A.E."/>
            <person name="van Eijk R."/>
            <person name="Schleper C."/>
            <person name="Guy L."/>
            <person name="Ettema T.J."/>
        </authorList>
    </citation>
    <scope>NUCLEOTIDE SEQUENCE</scope>
</reference>
<feature type="transmembrane region" description="Helical" evidence="1">
    <location>
        <begin position="20"/>
        <end position="45"/>
    </location>
</feature>
<comment type="caution">
    <text evidence="2">The sequence shown here is derived from an EMBL/GenBank/DDBJ whole genome shotgun (WGS) entry which is preliminary data.</text>
</comment>
<evidence type="ECO:0000256" key="1">
    <source>
        <dbReference type="SAM" id="Phobius"/>
    </source>
</evidence>